<gene>
    <name evidence="8" type="ORF">ACFSQ3_05795</name>
</gene>
<evidence type="ECO:0000313" key="9">
    <source>
        <dbReference type="Proteomes" id="UP001597393"/>
    </source>
</evidence>
<evidence type="ECO:0000256" key="4">
    <source>
        <dbReference type="ARBA" id="ARBA00023136"/>
    </source>
</evidence>
<proteinExistence type="predicted"/>
<evidence type="ECO:0000256" key="5">
    <source>
        <dbReference type="SAM" id="Phobius"/>
    </source>
</evidence>
<dbReference type="InterPro" id="IPR018649">
    <property type="entry name" value="SHOCT"/>
</dbReference>
<keyword evidence="4 5" id="KW-0472">Membrane</keyword>
<comment type="subcellular location">
    <subcellularLocation>
        <location evidence="1">Membrane</location>
        <topology evidence="1">Multi-pass membrane protein</topology>
    </subcellularLocation>
</comment>
<dbReference type="Proteomes" id="UP001597393">
    <property type="component" value="Unassembled WGS sequence"/>
</dbReference>
<keyword evidence="2 5" id="KW-0812">Transmembrane</keyword>
<dbReference type="InterPro" id="IPR007829">
    <property type="entry name" value="TM2"/>
</dbReference>
<evidence type="ECO:0000259" key="6">
    <source>
        <dbReference type="Pfam" id="PF05154"/>
    </source>
</evidence>
<dbReference type="EMBL" id="JBHUMA010000004">
    <property type="protein sequence ID" value="MFD2598460.1"/>
    <property type="molecule type" value="Genomic_DNA"/>
</dbReference>
<feature type="domain" description="SHOCT" evidence="7">
    <location>
        <begin position="99"/>
        <end position="125"/>
    </location>
</feature>
<protein>
    <submittedName>
        <fullName evidence="8">NINE protein</fullName>
    </submittedName>
</protein>
<sequence length="125" mass="14322">MKDKTTAAILAFFLGGFGVHRFYLGQGGLGFLYLLFFWTFIPLIVSFIDFIIFLTMSKESFDLKYNSVYALGAQLNNQVVNNFSPTIQNVPAEKDIMLEIERLHSLKERGIITQTDFDEAKRKLL</sequence>
<feature type="domain" description="TM2" evidence="6">
    <location>
        <begin position="2"/>
        <end position="51"/>
    </location>
</feature>
<evidence type="ECO:0000256" key="2">
    <source>
        <dbReference type="ARBA" id="ARBA00022692"/>
    </source>
</evidence>
<name>A0ABW5NHT3_9SPHI</name>
<evidence type="ECO:0000259" key="7">
    <source>
        <dbReference type="Pfam" id="PF09851"/>
    </source>
</evidence>
<organism evidence="8 9">
    <name type="scientific">Sphingobacterium corticis</name>
    <dbReference type="NCBI Taxonomy" id="1812823"/>
    <lineage>
        <taxon>Bacteria</taxon>
        <taxon>Pseudomonadati</taxon>
        <taxon>Bacteroidota</taxon>
        <taxon>Sphingobacteriia</taxon>
        <taxon>Sphingobacteriales</taxon>
        <taxon>Sphingobacteriaceae</taxon>
        <taxon>Sphingobacterium</taxon>
    </lineage>
</organism>
<comment type="caution">
    <text evidence="8">The sequence shown here is derived from an EMBL/GenBank/DDBJ whole genome shotgun (WGS) entry which is preliminary data.</text>
</comment>
<evidence type="ECO:0000313" key="8">
    <source>
        <dbReference type="EMBL" id="MFD2598460.1"/>
    </source>
</evidence>
<feature type="transmembrane region" description="Helical" evidence="5">
    <location>
        <begin position="31"/>
        <end position="54"/>
    </location>
</feature>
<keyword evidence="9" id="KW-1185">Reference proteome</keyword>
<dbReference type="RefSeq" id="WP_380868361.1">
    <property type="nucleotide sequence ID" value="NZ_JBHUMA010000004.1"/>
</dbReference>
<accession>A0ABW5NHT3</accession>
<keyword evidence="3 5" id="KW-1133">Transmembrane helix</keyword>
<dbReference type="Pfam" id="PF05154">
    <property type="entry name" value="TM2"/>
    <property type="match status" value="1"/>
</dbReference>
<dbReference type="Pfam" id="PF09851">
    <property type="entry name" value="SHOCT"/>
    <property type="match status" value="1"/>
</dbReference>
<reference evidence="9" key="1">
    <citation type="journal article" date="2019" name="Int. J. Syst. Evol. Microbiol.">
        <title>The Global Catalogue of Microorganisms (GCM) 10K type strain sequencing project: providing services to taxonomists for standard genome sequencing and annotation.</title>
        <authorList>
            <consortium name="The Broad Institute Genomics Platform"/>
            <consortium name="The Broad Institute Genome Sequencing Center for Infectious Disease"/>
            <person name="Wu L."/>
            <person name="Ma J."/>
        </authorList>
    </citation>
    <scope>NUCLEOTIDE SEQUENCE [LARGE SCALE GENOMIC DNA]</scope>
    <source>
        <strain evidence="9">KCTC 42248</strain>
    </source>
</reference>
<evidence type="ECO:0000256" key="1">
    <source>
        <dbReference type="ARBA" id="ARBA00004141"/>
    </source>
</evidence>
<evidence type="ECO:0000256" key="3">
    <source>
        <dbReference type="ARBA" id="ARBA00022989"/>
    </source>
</evidence>